<evidence type="ECO:0000256" key="3">
    <source>
        <dbReference type="SAM" id="MobiDB-lite"/>
    </source>
</evidence>
<feature type="signal peptide" evidence="4">
    <location>
        <begin position="1"/>
        <end position="26"/>
    </location>
</feature>
<dbReference type="Pfam" id="PF00353">
    <property type="entry name" value="HemolysinCabind"/>
    <property type="match status" value="5"/>
</dbReference>
<dbReference type="InterPro" id="IPR001343">
    <property type="entry name" value="Hemolysn_Ca-bd"/>
</dbReference>
<proteinExistence type="predicted"/>
<comment type="caution">
    <text evidence="5">The sequence shown here is derived from an EMBL/GenBank/DDBJ whole genome shotgun (WGS) entry which is preliminary data.</text>
</comment>
<dbReference type="InterPro" id="IPR011049">
    <property type="entry name" value="Serralysin-like_metalloprot_C"/>
</dbReference>
<dbReference type="PANTHER" id="PTHR38340">
    <property type="entry name" value="S-LAYER PROTEIN"/>
    <property type="match status" value="1"/>
</dbReference>
<keyword evidence="4" id="KW-0732">Signal</keyword>
<dbReference type="PROSITE" id="PS00330">
    <property type="entry name" value="HEMOLYSIN_CALCIUM"/>
    <property type="match status" value="1"/>
</dbReference>
<gene>
    <name evidence="5" type="ORF">FB382_000588</name>
</gene>
<dbReference type="EMBL" id="JACGXA010000001">
    <property type="protein sequence ID" value="MBA8802297.1"/>
    <property type="molecule type" value="Genomic_DNA"/>
</dbReference>
<dbReference type="GO" id="GO:0005576">
    <property type="term" value="C:extracellular region"/>
    <property type="evidence" value="ECO:0007669"/>
    <property type="project" value="UniProtKB-SubCell"/>
</dbReference>
<dbReference type="PRINTS" id="PR00313">
    <property type="entry name" value="CABNDNGRPT"/>
</dbReference>
<feature type="chain" id="PRO_5031305206" evidence="4">
    <location>
        <begin position="27"/>
        <end position="396"/>
    </location>
</feature>
<dbReference type="SUPFAM" id="SSF51120">
    <property type="entry name" value="beta-Roll"/>
    <property type="match status" value="2"/>
</dbReference>
<feature type="compositionally biased region" description="Basic and acidic residues" evidence="3">
    <location>
        <begin position="117"/>
        <end position="135"/>
    </location>
</feature>
<reference evidence="5 6" key="1">
    <citation type="submission" date="2020-07" db="EMBL/GenBank/DDBJ databases">
        <title>Sequencing the genomes of 1000 actinobacteria strains.</title>
        <authorList>
            <person name="Klenk H.-P."/>
        </authorList>
    </citation>
    <scope>NUCLEOTIDE SEQUENCE [LARGE SCALE GENOMIC DNA]</scope>
    <source>
        <strain evidence="5 6">DSM 21349</strain>
    </source>
</reference>
<name>A0A7W3IX61_9ACTN</name>
<sequence>MSGRAILLAAGVLAAGLLLPVAPTMAATATCDGLTATIVGSDGPDMIVGTAGDDVIAGLGGGDAIDGLAGDDVICGDDGADQLRGGPGADRLLGGLEDSDPDEHLGGDALFGGPGNDHLDPGYDSSDHPDRDSLRFGDAPRGVTVELGDGVTGSATGLGHDTLVLTGSPLVVGSPHADTFQGSPGRDRIHAAGGSDVIYAGAGDDDIHPDRGTSDQRSADVVQTGAGSDMVTAWSGHDRVLLGSGRDQYVTNGTAGVSVRGQRGNDFLQVAMAPGAFARGDSGTDTLVLLRPDPSGTRPRVVVDAGSGPVAGFEKYWLGASAHWDFRGTAGPDVVQVFDPFGARLTAHTLGGDDYLEGGAEADLLDGGAGHDRALGGQGRDTCVGVERRTSCEVVR</sequence>
<evidence type="ECO:0000256" key="4">
    <source>
        <dbReference type="SAM" id="SignalP"/>
    </source>
</evidence>
<evidence type="ECO:0000313" key="5">
    <source>
        <dbReference type="EMBL" id="MBA8802297.1"/>
    </source>
</evidence>
<dbReference type="PANTHER" id="PTHR38340:SF1">
    <property type="entry name" value="S-LAYER PROTEIN"/>
    <property type="match status" value="1"/>
</dbReference>
<organism evidence="5 6">
    <name type="scientific">Nocardioides ginsengisegetis</name>
    <dbReference type="NCBI Taxonomy" id="661491"/>
    <lineage>
        <taxon>Bacteria</taxon>
        <taxon>Bacillati</taxon>
        <taxon>Actinomycetota</taxon>
        <taxon>Actinomycetes</taxon>
        <taxon>Propionibacteriales</taxon>
        <taxon>Nocardioidaceae</taxon>
        <taxon>Nocardioides</taxon>
    </lineage>
</organism>
<evidence type="ECO:0000313" key="6">
    <source>
        <dbReference type="Proteomes" id="UP000580910"/>
    </source>
</evidence>
<evidence type="ECO:0000256" key="2">
    <source>
        <dbReference type="ARBA" id="ARBA00022525"/>
    </source>
</evidence>
<dbReference type="InterPro" id="IPR050557">
    <property type="entry name" value="RTX_toxin/Mannuronan_C5-epim"/>
</dbReference>
<dbReference type="GO" id="GO:0005509">
    <property type="term" value="F:calcium ion binding"/>
    <property type="evidence" value="ECO:0007669"/>
    <property type="project" value="InterPro"/>
</dbReference>
<protein>
    <submittedName>
        <fullName evidence="5">Ca2+-binding RTX toxin-like protein</fullName>
    </submittedName>
</protein>
<dbReference type="AlphaFoldDB" id="A0A7W3IX61"/>
<feature type="region of interest" description="Disordered" evidence="3">
    <location>
        <begin position="79"/>
        <end position="138"/>
    </location>
</feature>
<accession>A0A7W3IX61</accession>
<evidence type="ECO:0000256" key="1">
    <source>
        <dbReference type="ARBA" id="ARBA00004613"/>
    </source>
</evidence>
<dbReference type="InterPro" id="IPR018511">
    <property type="entry name" value="Hemolysin-typ_Ca-bd_CS"/>
</dbReference>
<keyword evidence="2" id="KW-0964">Secreted</keyword>
<dbReference type="RefSeq" id="WP_182536667.1">
    <property type="nucleotide sequence ID" value="NZ_JACGXA010000001.1"/>
</dbReference>
<dbReference type="Gene3D" id="2.150.10.10">
    <property type="entry name" value="Serralysin-like metalloprotease, C-terminal"/>
    <property type="match status" value="3"/>
</dbReference>
<comment type="subcellular location">
    <subcellularLocation>
        <location evidence="1">Secreted</location>
    </subcellularLocation>
</comment>
<keyword evidence="6" id="KW-1185">Reference proteome</keyword>
<dbReference type="Proteomes" id="UP000580910">
    <property type="component" value="Unassembled WGS sequence"/>
</dbReference>